<protein>
    <submittedName>
        <fullName evidence="5">Yersiniabactin salicyl-AMP ligase</fullName>
    </submittedName>
</protein>
<organism evidence="5 6">
    <name type="scientific">Anaeromicropila populeti</name>
    <dbReference type="NCBI Taxonomy" id="37658"/>
    <lineage>
        <taxon>Bacteria</taxon>
        <taxon>Bacillati</taxon>
        <taxon>Bacillota</taxon>
        <taxon>Clostridia</taxon>
        <taxon>Lachnospirales</taxon>
        <taxon>Lachnospiraceae</taxon>
        <taxon>Anaeromicropila</taxon>
    </lineage>
</organism>
<sequence length="974" mass="109725">MSTMDEYGNFAKRYEDAGYWEKTNFGDQLNQWSQKYKERVAIVEGDRTITYEELNEKADEMAYGFVQMGIKKGERVIVQLPNRISFMTVFFALSRVGAIPVFVLPAHREAEITKIIELAKPVAYIIPDEYMGFQYVEMAKTIVDKTETVKYLIVDGNVDGCYKLSDIKGIKTALVAPSHRDIAVLLLSGGTTGIPKLIPRTQTDYWYNVKMAAGASSLNESSVYLAVLPIAHNFAFGNPGVLGTLSVGGKVVMSYSTSPDEVFPLIEKEKVTITALVPSLVSLYLEVLEWDDENDLSSLALLQVGGALLEETIARRIHTEMKCKLQNVFGTAEGLICFTSPEDTEDIVCTCQGKPISDADEIKIVDEMGNDVQQGEYGELLARGPYTIRGYYRAPEVNKSCFTEDGFYYTGDRARITREGNLQMGGRVREQINRAGEKIMPAEVEGFLCTHDEIQEAVVIGIPDKNLGHRSCAFLITRNQDLTIDEVHNYLRNMGVAQYKMPDQLSCIDAWPLTKLGKIDKKKLEESAMDVCYFEEQLEADVDAHFLMVQVCEQSNYDNFVVYENNGELSAGFGIYAMLKSTPEQTILSMEKEEIILENNDLSISVEKAFSCVKIKGWRAYGIANFGLAYYNYHLPLQAEEDCLLKMFIPKSEVRICNGKILLRSLQKEELQTLSNLLKELINGTDDGKQLKQRVAKEKMELPYIFTEKKDYYKDIVTKGVREIQDTKYNKIILSRKLSLQERLDMAASYIAGRRVNTPARSYFIKLEGIEVIGFSPETVAEVDENGYVSTFPLAGTRAMKENREETQKLKEELLRDSKEISEHAVSVKLAYEELERVCEENSVVVTDFMSVLERGTVQHLASRLKGKLRKDCNSWHAFNSLFPAVTASGIPKRESIEAIGRLEEEPRNLYSGSVITYDYNGVLDAALVLRTVFQNKENAWLRAGAGIVEMSTAEREFEETCEKLSSVSKQLVC</sequence>
<dbReference type="PANTHER" id="PTHR43767">
    <property type="entry name" value="LONG-CHAIN-FATTY-ACID--COA LIGASE"/>
    <property type="match status" value="1"/>
</dbReference>
<dbReference type="Pfam" id="PF13193">
    <property type="entry name" value="AMP-binding_C"/>
    <property type="match status" value="1"/>
</dbReference>
<reference evidence="5 6" key="1">
    <citation type="submission" date="2016-10" db="EMBL/GenBank/DDBJ databases">
        <authorList>
            <person name="de Groot N.N."/>
        </authorList>
    </citation>
    <scope>NUCLEOTIDE SEQUENCE [LARGE SCALE GENOMIC DNA]</scope>
    <source>
        <strain evidence="5 6">743A</strain>
    </source>
</reference>
<dbReference type="GO" id="GO:0008909">
    <property type="term" value="F:isochorismate synthase activity"/>
    <property type="evidence" value="ECO:0007669"/>
    <property type="project" value="InterPro"/>
</dbReference>
<dbReference type="InterPro" id="IPR025110">
    <property type="entry name" value="AMP-bd_C"/>
</dbReference>
<feature type="domain" description="Chorismate-utilising enzyme C-terminal" evidence="2">
    <location>
        <begin position="710"/>
        <end position="964"/>
    </location>
</feature>
<dbReference type="AlphaFoldDB" id="A0A1I6JX26"/>
<dbReference type="FunFam" id="2.30.38.10:FF:000003">
    <property type="entry name" value="Vibriobactin-specific 2,3-dihydroxybenzoate-AMP ligase"/>
    <property type="match status" value="1"/>
</dbReference>
<gene>
    <name evidence="5" type="ORF">SAMN05661086_02032</name>
</gene>
<dbReference type="SUPFAM" id="SSF56322">
    <property type="entry name" value="ADC synthase"/>
    <property type="match status" value="1"/>
</dbReference>
<dbReference type="EMBL" id="FOYZ01000007">
    <property type="protein sequence ID" value="SFR83486.1"/>
    <property type="molecule type" value="Genomic_DNA"/>
</dbReference>
<dbReference type="PRINTS" id="PR00095">
    <property type="entry name" value="ANTSNTHASEI"/>
</dbReference>
<evidence type="ECO:0000313" key="5">
    <source>
        <dbReference type="EMBL" id="SFR83486.1"/>
    </source>
</evidence>
<name>A0A1I6JX26_9FIRM</name>
<dbReference type="SUPFAM" id="SSF56801">
    <property type="entry name" value="Acetyl-CoA synthetase-like"/>
    <property type="match status" value="1"/>
</dbReference>
<dbReference type="GO" id="GO:0016877">
    <property type="term" value="F:ligase activity, forming carbon-sulfur bonds"/>
    <property type="evidence" value="ECO:0007669"/>
    <property type="project" value="UniProtKB-ARBA"/>
</dbReference>
<dbReference type="Gene3D" id="3.30.300.30">
    <property type="match status" value="1"/>
</dbReference>
<dbReference type="InterPro" id="IPR015890">
    <property type="entry name" value="Chorismate_C"/>
</dbReference>
<dbReference type="Proteomes" id="UP000199659">
    <property type="component" value="Unassembled WGS sequence"/>
</dbReference>
<dbReference type="Pfam" id="PF00425">
    <property type="entry name" value="Chorismate_bind"/>
    <property type="match status" value="1"/>
</dbReference>
<evidence type="ECO:0000259" key="3">
    <source>
        <dbReference type="Pfam" id="PF00501"/>
    </source>
</evidence>
<dbReference type="InterPro" id="IPR045851">
    <property type="entry name" value="AMP-bd_C_sf"/>
</dbReference>
<dbReference type="NCBIfam" id="TIGR03494">
    <property type="entry name" value="salicyl_syn"/>
    <property type="match status" value="1"/>
</dbReference>
<dbReference type="InterPro" id="IPR020845">
    <property type="entry name" value="AMP-binding_CS"/>
</dbReference>
<dbReference type="Gene3D" id="2.30.38.10">
    <property type="entry name" value="Luciferase, Domain 3"/>
    <property type="match status" value="1"/>
</dbReference>
<accession>A0A1I6JX26</accession>
<evidence type="ECO:0000259" key="2">
    <source>
        <dbReference type="Pfam" id="PF00425"/>
    </source>
</evidence>
<dbReference type="STRING" id="37658.SAMN05661086_02032"/>
<dbReference type="InterPro" id="IPR019996">
    <property type="entry name" value="Salicylate_synthase"/>
</dbReference>
<dbReference type="InterPro" id="IPR050237">
    <property type="entry name" value="ATP-dep_AMP-bd_enzyme"/>
</dbReference>
<dbReference type="InterPro" id="IPR019999">
    <property type="entry name" value="Anth_synth_I-like"/>
</dbReference>
<dbReference type="Gene3D" id="3.40.50.980">
    <property type="match status" value="2"/>
</dbReference>
<feature type="domain" description="AMP-dependent synthetase/ligase" evidence="3">
    <location>
        <begin position="31"/>
        <end position="392"/>
    </location>
</feature>
<dbReference type="RefSeq" id="WP_092560572.1">
    <property type="nucleotide sequence ID" value="NZ_FOYZ01000007.1"/>
</dbReference>
<feature type="domain" description="AMP-binding enzyme C-terminal" evidence="4">
    <location>
        <begin position="443"/>
        <end position="518"/>
    </location>
</feature>
<proteinExistence type="predicted"/>
<dbReference type="InterPro" id="IPR000873">
    <property type="entry name" value="AMP-dep_synth/lig_dom"/>
</dbReference>
<evidence type="ECO:0000313" key="6">
    <source>
        <dbReference type="Proteomes" id="UP000199659"/>
    </source>
</evidence>
<keyword evidence="1 5" id="KW-0436">Ligase</keyword>
<dbReference type="InterPro" id="IPR005801">
    <property type="entry name" value="ADC_synthase"/>
</dbReference>
<dbReference type="Gene3D" id="3.60.120.10">
    <property type="entry name" value="Anthranilate synthase"/>
    <property type="match status" value="1"/>
</dbReference>
<dbReference type="PROSITE" id="PS00455">
    <property type="entry name" value="AMP_BINDING"/>
    <property type="match status" value="1"/>
</dbReference>
<dbReference type="GO" id="GO:0016833">
    <property type="term" value="F:oxo-acid-lyase activity"/>
    <property type="evidence" value="ECO:0007669"/>
    <property type="project" value="InterPro"/>
</dbReference>
<evidence type="ECO:0000256" key="1">
    <source>
        <dbReference type="ARBA" id="ARBA00022598"/>
    </source>
</evidence>
<dbReference type="OrthoDB" id="9803968at2"/>
<evidence type="ECO:0000259" key="4">
    <source>
        <dbReference type="Pfam" id="PF13193"/>
    </source>
</evidence>
<keyword evidence="6" id="KW-1185">Reference proteome</keyword>
<dbReference type="Pfam" id="PF00501">
    <property type="entry name" value="AMP-binding"/>
    <property type="match status" value="1"/>
</dbReference>
<dbReference type="PANTHER" id="PTHR43767:SF10">
    <property type="entry name" value="SURFACTIN SYNTHASE SUBUNIT 1"/>
    <property type="match status" value="1"/>
</dbReference>